<dbReference type="GO" id="GO:0016020">
    <property type="term" value="C:membrane"/>
    <property type="evidence" value="ECO:0007669"/>
    <property type="project" value="UniProtKB-SubCell"/>
</dbReference>
<feature type="transmembrane region" description="Helical" evidence="9">
    <location>
        <begin position="130"/>
        <end position="150"/>
    </location>
</feature>
<keyword evidence="3 8" id="KW-0812">Transmembrane</keyword>
<dbReference type="OrthoDB" id="271506at2759"/>
<name>A0A9W8B537_9FUNG</name>
<dbReference type="PIRSF" id="PIRSF023381">
    <property type="entry name" value="MannP-dilichol_defect-1p"/>
    <property type="match status" value="1"/>
</dbReference>
<dbReference type="Pfam" id="PF04193">
    <property type="entry name" value="PQ-loop"/>
    <property type="match status" value="2"/>
</dbReference>
<reference evidence="10" key="1">
    <citation type="submission" date="2022-07" db="EMBL/GenBank/DDBJ databases">
        <title>Phylogenomic reconstructions and comparative analyses of Kickxellomycotina fungi.</title>
        <authorList>
            <person name="Reynolds N.K."/>
            <person name="Stajich J.E."/>
            <person name="Barry K."/>
            <person name="Grigoriev I.V."/>
            <person name="Crous P."/>
            <person name="Smith M.E."/>
        </authorList>
    </citation>
    <scope>NUCLEOTIDE SEQUENCE</scope>
    <source>
        <strain evidence="10">RSA 567</strain>
    </source>
</reference>
<dbReference type="InterPro" id="IPR006603">
    <property type="entry name" value="PQ-loop_rpt"/>
</dbReference>
<evidence type="ECO:0000256" key="1">
    <source>
        <dbReference type="ARBA" id="ARBA00004141"/>
    </source>
</evidence>
<comment type="subcellular location">
    <subcellularLocation>
        <location evidence="1 8">Membrane</location>
        <topology evidence="1 8">Multi-pass membrane protein</topology>
    </subcellularLocation>
</comment>
<dbReference type="EMBL" id="JANBQB010000042">
    <property type="protein sequence ID" value="KAJ1983754.1"/>
    <property type="molecule type" value="Genomic_DNA"/>
</dbReference>
<evidence type="ECO:0000256" key="3">
    <source>
        <dbReference type="ARBA" id="ARBA00022692"/>
    </source>
</evidence>
<organism evidence="10 11">
    <name type="scientific">Dimargaris verticillata</name>
    <dbReference type="NCBI Taxonomy" id="2761393"/>
    <lineage>
        <taxon>Eukaryota</taxon>
        <taxon>Fungi</taxon>
        <taxon>Fungi incertae sedis</taxon>
        <taxon>Zoopagomycota</taxon>
        <taxon>Kickxellomycotina</taxon>
        <taxon>Dimargaritomycetes</taxon>
        <taxon>Dimargaritales</taxon>
        <taxon>Dimargaritaceae</taxon>
        <taxon>Dimargaris</taxon>
    </lineage>
</organism>
<dbReference type="SMART" id="SM00679">
    <property type="entry name" value="CTNS"/>
    <property type="match status" value="2"/>
</dbReference>
<dbReference type="PANTHER" id="PTHR12226">
    <property type="entry name" value="MANNOSE-P-DOLICHOL UTILIZATION DEFECT 1 LEC35 -RELATED"/>
    <property type="match status" value="1"/>
</dbReference>
<protein>
    <recommendedName>
        <fullName evidence="8">Mannose-P-dolichol utilization defect 1 protein homolog</fullName>
    </recommendedName>
</protein>
<keyword evidence="5 8" id="KW-1133">Transmembrane helix</keyword>
<feature type="transmembrane region" description="Helical" evidence="9">
    <location>
        <begin position="41"/>
        <end position="59"/>
    </location>
</feature>
<accession>A0A9W8B537</accession>
<sequence>MVTLTYPAFIRAPAVWLIGDHCFSELLENLRLDNVVCLKHVLAKGLGFGIVLGGAIVKLPQIYKIVSSGSVEGLSLAAFALETASLLTTVSYNHRGAFPFSTYGESFFLSLQNLIILMLLFAYRSRQAGALVALAVASVATYALNTPAWVGTPLLATLQAATIPISLASRIPQIVTNYRNGHTGQLAAFTVFNSFLGCAVRVFTTLHEVQDPILLLGFILATCLHGILSFQMLYYWNARKDDYVSLGMDTDRKKTK</sequence>
<dbReference type="PANTHER" id="PTHR12226:SF2">
    <property type="entry name" value="MANNOSE-P-DOLICHOL UTILIZATION DEFECT 1 PROTEIN"/>
    <property type="match status" value="1"/>
</dbReference>
<comment type="similarity">
    <text evidence="7 8">Belongs to the MPDU1 (TC 2.A.43.3) family.</text>
</comment>
<comment type="caution">
    <text evidence="10">The sequence shown here is derived from an EMBL/GenBank/DDBJ whole genome shotgun (WGS) entry which is preliminary data.</text>
</comment>
<evidence type="ECO:0000313" key="11">
    <source>
        <dbReference type="Proteomes" id="UP001151582"/>
    </source>
</evidence>
<keyword evidence="2" id="KW-0813">Transport</keyword>
<evidence type="ECO:0000256" key="4">
    <source>
        <dbReference type="ARBA" id="ARBA00022737"/>
    </source>
</evidence>
<evidence type="ECO:0000256" key="7">
    <source>
        <dbReference type="ARBA" id="ARBA00038475"/>
    </source>
</evidence>
<evidence type="ECO:0000256" key="2">
    <source>
        <dbReference type="ARBA" id="ARBA00022448"/>
    </source>
</evidence>
<dbReference type="InterPro" id="IPR016817">
    <property type="entry name" value="MannP-dilichol_defect-1"/>
</dbReference>
<keyword evidence="4" id="KW-0677">Repeat</keyword>
<evidence type="ECO:0000256" key="6">
    <source>
        <dbReference type="ARBA" id="ARBA00023136"/>
    </source>
</evidence>
<dbReference type="Gene3D" id="1.20.1280.290">
    <property type="match status" value="2"/>
</dbReference>
<evidence type="ECO:0000256" key="9">
    <source>
        <dbReference type="SAM" id="Phobius"/>
    </source>
</evidence>
<gene>
    <name evidence="10" type="ORF">H4R34_001086</name>
</gene>
<evidence type="ECO:0000256" key="8">
    <source>
        <dbReference type="PIRNR" id="PIRNR023381"/>
    </source>
</evidence>
<keyword evidence="11" id="KW-1185">Reference proteome</keyword>
<dbReference type="FunFam" id="1.20.1280.290:FF:000006">
    <property type="entry name" value="mannose-P-dolichol utilization defect 1 protein"/>
    <property type="match status" value="1"/>
</dbReference>
<evidence type="ECO:0000256" key="5">
    <source>
        <dbReference type="ARBA" id="ARBA00022989"/>
    </source>
</evidence>
<feature type="transmembrane region" description="Helical" evidence="9">
    <location>
        <begin position="106"/>
        <end position="123"/>
    </location>
</feature>
<proteinExistence type="inferred from homology"/>
<dbReference type="Proteomes" id="UP001151582">
    <property type="component" value="Unassembled WGS sequence"/>
</dbReference>
<keyword evidence="6 8" id="KW-0472">Membrane</keyword>
<feature type="transmembrane region" description="Helical" evidence="9">
    <location>
        <begin position="213"/>
        <end position="236"/>
    </location>
</feature>
<evidence type="ECO:0000313" key="10">
    <source>
        <dbReference type="EMBL" id="KAJ1983754.1"/>
    </source>
</evidence>
<dbReference type="AlphaFoldDB" id="A0A9W8B537"/>